<feature type="transmembrane region" description="Helical" evidence="5">
    <location>
        <begin position="335"/>
        <end position="353"/>
    </location>
</feature>
<evidence type="ECO:0000256" key="2">
    <source>
        <dbReference type="ARBA" id="ARBA00022692"/>
    </source>
</evidence>
<name>A0ABY7GZL1_9BACT</name>
<feature type="transmembrane region" description="Helical" evidence="5">
    <location>
        <begin position="133"/>
        <end position="150"/>
    </location>
</feature>
<evidence type="ECO:0000256" key="4">
    <source>
        <dbReference type="ARBA" id="ARBA00023136"/>
    </source>
</evidence>
<keyword evidence="8" id="KW-1185">Reference proteome</keyword>
<feature type="transmembrane region" description="Helical" evidence="5">
    <location>
        <begin position="210"/>
        <end position="234"/>
    </location>
</feature>
<dbReference type="EMBL" id="CP114040">
    <property type="protein sequence ID" value="WAS92427.1"/>
    <property type="molecule type" value="Genomic_DNA"/>
</dbReference>
<keyword evidence="4 5" id="KW-0472">Membrane</keyword>
<feature type="transmembrane region" description="Helical" evidence="5">
    <location>
        <begin position="171"/>
        <end position="190"/>
    </location>
</feature>
<evidence type="ECO:0000313" key="8">
    <source>
        <dbReference type="Proteomes" id="UP001164459"/>
    </source>
</evidence>
<keyword evidence="2 5" id="KW-0812">Transmembrane</keyword>
<feature type="domain" description="Sodium/calcium exchanger membrane region" evidence="6">
    <location>
        <begin position="6"/>
        <end position="147"/>
    </location>
</feature>
<feature type="domain" description="Sodium/calcium exchanger membrane region" evidence="6">
    <location>
        <begin position="177"/>
        <end position="319"/>
    </location>
</feature>
<dbReference type="InterPro" id="IPR044880">
    <property type="entry name" value="NCX_ion-bd_dom_sf"/>
</dbReference>
<keyword evidence="3 5" id="KW-1133">Transmembrane helix</keyword>
<evidence type="ECO:0000256" key="5">
    <source>
        <dbReference type="SAM" id="Phobius"/>
    </source>
</evidence>
<reference evidence="7" key="1">
    <citation type="submission" date="2022-11" db="EMBL/GenBank/DDBJ databases">
        <title>Minimal conservation of predation-associated metabolite biosynthetic gene clusters underscores biosynthetic potential of Myxococcota including descriptions for ten novel species: Archangium lansinium sp. nov., Myxococcus landrumus sp. nov., Nannocystis bai.</title>
        <authorList>
            <person name="Ahearne A."/>
            <person name="Stevens C."/>
            <person name="Dowd S."/>
        </authorList>
    </citation>
    <scope>NUCLEOTIDE SEQUENCE</scope>
    <source>
        <strain evidence="7">Fl3</strain>
    </source>
</reference>
<dbReference type="PANTHER" id="PTHR10846:SF8">
    <property type="entry name" value="INNER MEMBRANE PROTEIN YRBG"/>
    <property type="match status" value="1"/>
</dbReference>
<evidence type="ECO:0000256" key="1">
    <source>
        <dbReference type="ARBA" id="ARBA00004141"/>
    </source>
</evidence>
<feature type="transmembrane region" description="Helical" evidence="5">
    <location>
        <begin position="305"/>
        <end position="323"/>
    </location>
</feature>
<proteinExistence type="predicted"/>
<dbReference type="InterPro" id="IPR004837">
    <property type="entry name" value="NaCa_Exmemb"/>
</dbReference>
<accession>A0ABY7GZL1</accession>
<feature type="transmembrane region" description="Helical" evidence="5">
    <location>
        <begin position="106"/>
        <end position="127"/>
    </location>
</feature>
<evidence type="ECO:0000313" key="7">
    <source>
        <dbReference type="EMBL" id="WAS92427.1"/>
    </source>
</evidence>
<feature type="transmembrane region" description="Helical" evidence="5">
    <location>
        <begin position="6"/>
        <end position="27"/>
    </location>
</feature>
<dbReference type="Gene3D" id="6.10.280.80">
    <property type="entry name" value="NCX, peripheral helical region"/>
    <property type="match status" value="1"/>
</dbReference>
<evidence type="ECO:0000256" key="3">
    <source>
        <dbReference type="ARBA" id="ARBA00022989"/>
    </source>
</evidence>
<feature type="transmembrane region" description="Helical" evidence="5">
    <location>
        <begin position="241"/>
        <end position="264"/>
    </location>
</feature>
<feature type="transmembrane region" description="Helical" evidence="5">
    <location>
        <begin position="270"/>
        <end position="293"/>
    </location>
</feature>
<dbReference type="NCBIfam" id="TIGR00367">
    <property type="entry name" value="calcium/sodium antiporter"/>
    <property type="match status" value="1"/>
</dbReference>
<evidence type="ECO:0000259" key="6">
    <source>
        <dbReference type="Pfam" id="PF01699"/>
    </source>
</evidence>
<feature type="transmembrane region" description="Helical" evidence="5">
    <location>
        <begin position="81"/>
        <end position="99"/>
    </location>
</feature>
<gene>
    <name evidence="7" type="ORF">O0S08_40125</name>
</gene>
<feature type="transmembrane region" description="Helical" evidence="5">
    <location>
        <begin position="39"/>
        <end position="61"/>
    </location>
</feature>
<dbReference type="Pfam" id="PF01699">
    <property type="entry name" value="Na_Ca_ex"/>
    <property type="match status" value="2"/>
</dbReference>
<dbReference type="InterPro" id="IPR004481">
    <property type="entry name" value="K/Na/Ca-exchanger"/>
</dbReference>
<dbReference type="RefSeq" id="WP_269034775.1">
    <property type="nucleotide sequence ID" value="NZ_CP114040.1"/>
</dbReference>
<protein>
    <submittedName>
        <fullName evidence="7">Calcium/sodium antiporter</fullName>
    </submittedName>
</protein>
<sequence length="363" mass="37270">MSAVTVALFVLGLVLLVVGAELLVGGAARLAARLGISPLVIGLTVVAFGTSAPELAVSISAALSGDGGADVAIGNVVGSNIFNVLFILGVSALIAPLLVQRQLVRFDVPLMIVASAACWLMALDGTIGRVDGVILFVSLLAYTFMLLRIARRDGQSGDEEVPLAQPGSATAKLPVQLAMVVGGLAMLVIGSRWLVDGAVAFARLFGVSELVIGLTIVAAGTSLPEVATSVLAAIRGQRDIAVGNVVGSNIFNVFCVLGISAAIAPNGVTVAPAALAFDIPVMTAVAISCLPLFITGGGLARWEGALFLFYYVAYTAYLVLASLQHEALATYGMAMRYVALPLTAITLLLGLVLELKQRRAKTA</sequence>
<dbReference type="Gene3D" id="1.20.1420.30">
    <property type="entry name" value="NCX, central ion-binding region"/>
    <property type="match status" value="1"/>
</dbReference>
<dbReference type="PANTHER" id="PTHR10846">
    <property type="entry name" value="SODIUM/POTASSIUM/CALCIUM EXCHANGER"/>
    <property type="match status" value="1"/>
</dbReference>
<organism evidence="7 8">
    <name type="scientific">Nannocystis punicea</name>
    <dbReference type="NCBI Taxonomy" id="2995304"/>
    <lineage>
        <taxon>Bacteria</taxon>
        <taxon>Pseudomonadati</taxon>
        <taxon>Myxococcota</taxon>
        <taxon>Polyangia</taxon>
        <taxon>Nannocystales</taxon>
        <taxon>Nannocystaceae</taxon>
        <taxon>Nannocystis</taxon>
    </lineage>
</organism>
<comment type="subcellular location">
    <subcellularLocation>
        <location evidence="1">Membrane</location>
        <topology evidence="1">Multi-pass membrane protein</topology>
    </subcellularLocation>
</comment>
<dbReference type="Proteomes" id="UP001164459">
    <property type="component" value="Chromosome"/>
</dbReference>